<protein>
    <recommendedName>
        <fullName evidence="5">Succinylglutamate desuccinylase/Aspartoacylase catalytic domain-containing protein</fullName>
    </recommendedName>
</protein>
<organism evidence="6 7">
    <name type="scientific">Candidatus Collierbacteria bacterium GW2011_GWC2_43_12</name>
    <dbReference type="NCBI Taxonomy" id="1618390"/>
    <lineage>
        <taxon>Bacteria</taxon>
        <taxon>Candidatus Collieribacteriota</taxon>
    </lineage>
</organism>
<gene>
    <name evidence="6" type="ORF">UV68_C0013G0004</name>
</gene>
<comment type="caution">
    <text evidence="6">The sequence shown here is derived from an EMBL/GenBank/DDBJ whole genome shotgun (WGS) entry which is preliminary data.</text>
</comment>
<keyword evidence="4" id="KW-0862">Zinc</keyword>
<evidence type="ECO:0000313" key="7">
    <source>
        <dbReference type="Proteomes" id="UP000033980"/>
    </source>
</evidence>
<dbReference type="InterPro" id="IPR055438">
    <property type="entry name" value="AstE_AspA_cat"/>
</dbReference>
<dbReference type="AlphaFoldDB" id="A0A0G1G5M2"/>
<feature type="domain" description="Succinylglutamate desuccinylase/Aspartoacylase catalytic" evidence="5">
    <location>
        <begin position="18"/>
        <end position="86"/>
    </location>
</feature>
<dbReference type="EMBL" id="LCFK01000013">
    <property type="protein sequence ID" value="KKS94278.1"/>
    <property type="molecule type" value="Genomic_DNA"/>
</dbReference>
<evidence type="ECO:0000256" key="1">
    <source>
        <dbReference type="ARBA" id="ARBA00001947"/>
    </source>
</evidence>
<dbReference type="Gene3D" id="3.40.630.10">
    <property type="entry name" value="Zn peptidases"/>
    <property type="match status" value="1"/>
</dbReference>
<keyword evidence="2" id="KW-0479">Metal-binding</keyword>
<evidence type="ECO:0000259" key="5">
    <source>
        <dbReference type="Pfam" id="PF24827"/>
    </source>
</evidence>
<proteinExistence type="predicted"/>
<comment type="cofactor">
    <cofactor evidence="1">
        <name>Zn(2+)</name>
        <dbReference type="ChEBI" id="CHEBI:29105"/>
    </cofactor>
</comment>
<dbReference type="Proteomes" id="UP000033980">
    <property type="component" value="Unassembled WGS sequence"/>
</dbReference>
<evidence type="ECO:0000256" key="4">
    <source>
        <dbReference type="ARBA" id="ARBA00022833"/>
    </source>
</evidence>
<dbReference type="GO" id="GO:0016788">
    <property type="term" value="F:hydrolase activity, acting on ester bonds"/>
    <property type="evidence" value="ECO:0007669"/>
    <property type="project" value="InterPro"/>
</dbReference>
<accession>A0A0G1G5M2</accession>
<evidence type="ECO:0000313" key="6">
    <source>
        <dbReference type="EMBL" id="KKS94278.1"/>
    </source>
</evidence>
<sequence>MQKVVVSPDFYYFISGSKPKLLIHSGTHGDEFEVIDHVQAAIQKYEKDLPPFIFVPRVSPTAVKNKSRVNTFGHDLNREFFTDSDDFEVQANIKIIKDMKFDIFVSFHEDWEYPDYYVYDVGYSNRNDRLVLDHNQKLKEKGIGLYTGVDDPEDPDLGFEIVDGYIKMVHPANYHDDGTISAWALNRQIAENYYCLEIPGGAERQIKKFIVDSFFEDVIIKSIK</sequence>
<keyword evidence="3" id="KW-0378">Hydrolase</keyword>
<dbReference type="SUPFAM" id="SSF53187">
    <property type="entry name" value="Zn-dependent exopeptidases"/>
    <property type="match status" value="1"/>
</dbReference>
<dbReference type="GO" id="GO:0046872">
    <property type="term" value="F:metal ion binding"/>
    <property type="evidence" value="ECO:0007669"/>
    <property type="project" value="UniProtKB-KW"/>
</dbReference>
<evidence type="ECO:0000256" key="3">
    <source>
        <dbReference type="ARBA" id="ARBA00022801"/>
    </source>
</evidence>
<reference evidence="6 7" key="1">
    <citation type="journal article" date="2015" name="Nature">
        <title>rRNA introns, odd ribosomes, and small enigmatic genomes across a large radiation of phyla.</title>
        <authorList>
            <person name="Brown C.T."/>
            <person name="Hug L.A."/>
            <person name="Thomas B.C."/>
            <person name="Sharon I."/>
            <person name="Castelle C.J."/>
            <person name="Singh A."/>
            <person name="Wilkins M.J."/>
            <person name="Williams K.H."/>
            <person name="Banfield J.F."/>
        </authorList>
    </citation>
    <scope>NUCLEOTIDE SEQUENCE [LARGE SCALE GENOMIC DNA]</scope>
</reference>
<dbReference type="Pfam" id="PF24827">
    <property type="entry name" value="AstE_AspA_cat"/>
    <property type="match status" value="1"/>
</dbReference>
<evidence type="ECO:0000256" key="2">
    <source>
        <dbReference type="ARBA" id="ARBA00022723"/>
    </source>
</evidence>
<name>A0A0G1G5M2_9BACT</name>